<dbReference type="EMBL" id="JBDFQZ010000006">
    <property type="protein sequence ID" value="KAK9714554.1"/>
    <property type="molecule type" value="Genomic_DNA"/>
</dbReference>
<proteinExistence type="predicted"/>
<keyword evidence="2" id="KW-1185">Reference proteome</keyword>
<protein>
    <submittedName>
        <fullName evidence="1">Uncharacterized protein</fullName>
    </submittedName>
</protein>
<evidence type="ECO:0000313" key="2">
    <source>
        <dbReference type="Proteomes" id="UP001443914"/>
    </source>
</evidence>
<dbReference type="AlphaFoldDB" id="A0AAW1KA81"/>
<reference evidence="1" key="1">
    <citation type="submission" date="2024-03" db="EMBL/GenBank/DDBJ databases">
        <title>WGS assembly of Saponaria officinalis var. Norfolk2.</title>
        <authorList>
            <person name="Jenkins J."/>
            <person name="Shu S."/>
            <person name="Grimwood J."/>
            <person name="Barry K."/>
            <person name="Goodstein D."/>
            <person name="Schmutz J."/>
            <person name="Leebens-Mack J."/>
            <person name="Osbourn A."/>
        </authorList>
    </citation>
    <scope>NUCLEOTIDE SEQUENCE [LARGE SCALE GENOMIC DNA]</scope>
    <source>
        <strain evidence="1">JIC</strain>
    </source>
</reference>
<sequence>MAFEEGSMVMLMDDSQLRKLARILQNREEALMDAIDSEVDRAKYIEECNDAYDQVIALLNKCNNLNSLTPKVVTQDYLNHVIDTIMNRVQNWCLSKKWDGLVQELSYEIKYAHAKFINLRKMYYGVIHKTEQPSETSKAEIVKDIQDYVKFAINVSLQCIQDCCSRKKWIGKIESHSDKLVKELESLDVRYETNLHSLAETVSLYRQCMLEYASICGTDSGRVNSDAYLKLLKKEQVQFSNMARRKMNELGFTGEFYNLTKSQQLEVCNSIINEADGANTTSFEFVRSESEYESDPISMASHCLLVESIFDEGGFAKLDLTESTFHLAQMPDGMALACQIAYSHH</sequence>
<comment type="caution">
    <text evidence="1">The sequence shown here is derived from an EMBL/GenBank/DDBJ whole genome shotgun (WGS) entry which is preliminary data.</text>
</comment>
<name>A0AAW1KA81_SAPOF</name>
<organism evidence="1 2">
    <name type="scientific">Saponaria officinalis</name>
    <name type="common">Common soapwort</name>
    <name type="synonym">Lychnis saponaria</name>
    <dbReference type="NCBI Taxonomy" id="3572"/>
    <lineage>
        <taxon>Eukaryota</taxon>
        <taxon>Viridiplantae</taxon>
        <taxon>Streptophyta</taxon>
        <taxon>Embryophyta</taxon>
        <taxon>Tracheophyta</taxon>
        <taxon>Spermatophyta</taxon>
        <taxon>Magnoliopsida</taxon>
        <taxon>eudicotyledons</taxon>
        <taxon>Gunneridae</taxon>
        <taxon>Pentapetalae</taxon>
        <taxon>Caryophyllales</taxon>
        <taxon>Caryophyllaceae</taxon>
        <taxon>Caryophylleae</taxon>
        <taxon>Saponaria</taxon>
    </lineage>
</organism>
<evidence type="ECO:0000313" key="1">
    <source>
        <dbReference type="EMBL" id="KAK9714554.1"/>
    </source>
</evidence>
<accession>A0AAW1KA81</accession>
<gene>
    <name evidence="1" type="ORF">RND81_06G102700</name>
</gene>
<dbReference type="Proteomes" id="UP001443914">
    <property type="component" value="Unassembled WGS sequence"/>
</dbReference>